<proteinExistence type="predicted"/>
<evidence type="ECO:0000313" key="1">
    <source>
        <dbReference type="EMBL" id="KJP86945.1"/>
    </source>
</evidence>
<dbReference type="Proteomes" id="UP000054561">
    <property type="component" value="Unassembled WGS sequence"/>
</dbReference>
<dbReference type="GeneID" id="24268768"/>
<name>A0A0D9QIP7_PLAFR</name>
<dbReference type="AlphaFoldDB" id="A0A0D9QIP7"/>
<organism evidence="1 2">
    <name type="scientific">Plasmodium fragile</name>
    <dbReference type="NCBI Taxonomy" id="5857"/>
    <lineage>
        <taxon>Eukaryota</taxon>
        <taxon>Sar</taxon>
        <taxon>Alveolata</taxon>
        <taxon>Apicomplexa</taxon>
        <taxon>Aconoidasida</taxon>
        <taxon>Haemosporida</taxon>
        <taxon>Plasmodiidae</taxon>
        <taxon>Plasmodium</taxon>
        <taxon>Plasmodium (Plasmodium)</taxon>
    </lineage>
</organism>
<dbReference type="OrthoDB" id="370856at2759"/>
<sequence length="132" mass="15428">MIMISSPSCDVTAGLNGLRSKSVDEIAEIVKRAKEAKQAQIGDLENFKEKQNLNVLQAFAENQAHCFSICKENLYNRFEQDLHKYQNVSAKNNSTFNETKKKKLEKFYEDMEKQLCFRACSMRCRHFLQHRE</sequence>
<dbReference type="VEuPathDB" id="PlasmoDB:AK88_03454"/>
<accession>A0A0D9QIP7</accession>
<protein>
    <submittedName>
        <fullName evidence="1">Uncharacterized protein</fullName>
    </submittedName>
</protein>
<dbReference type="OMA" id="CFRACSM"/>
<dbReference type="EMBL" id="KQ001683">
    <property type="protein sequence ID" value="KJP86945.1"/>
    <property type="molecule type" value="Genomic_DNA"/>
</dbReference>
<evidence type="ECO:0000313" key="2">
    <source>
        <dbReference type="Proteomes" id="UP000054561"/>
    </source>
</evidence>
<dbReference type="RefSeq" id="XP_012336494.1">
    <property type="nucleotide sequence ID" value="XM_012481071.1"/>
</dbReference>
<reference evidence="1 2" key="1">
    <citation type="submission" date="2014-03" db="EMBL/GenBank/DDBJ databases">
        <title>The Genome Sequence of Plasmodium fragile nilgiri.</title>
        <authorList>
            <consortium name="The Broad Institute Genomics Platform"/>
            <consortium name="The Broad Institute Genome Sequencing Center for Infectious Disease"/>
            <person name="Neafsey D."/>
            <person name="Duraisingh M."/>
            <person name="Young S.K."/>
            <person name="Zeng Q."/>
            <person name="Gargeya S."/>
            <person name="Abouelleil A."/>
            <person name="Alvarado L."/>
            <person name="Chapman S.B."/>
            <person name="Gainer-Dewar J."/>
            <person name="Goldberg J."/>
            <person name="Griggs A."/>
            <person name="Gujja S."/>
            <person name="Hansen M."/>
            <person name="Howarth C."/>
            <person name="Imamovic A."/>
            <person name="Larimer J."/>
            <person name="Pearson M."/>
            <person name="Poon T.W."/>
            <person name="Priest M."/>
            <person name="Roberts A."/>
            <person name="Saif S."/>
            <person name="Shea T."/>
            <person name="Sykes S."/>
            <person name="Wortman J."/>
            <person name="Nusbaum C."/>
            <person name="Birren B."/>
        </authorList>
    </citation>
    <scope>NUCLEOTIDE SEQUENCE [LARGE SCALE GENOMIC DNA]</scope>
    <source>
        <strain evidence="2">nilgiri</strain>
    </source>
</reference>
<gene>
    <name evidence="1" type="ORF">AK88_03454</name>
</gene>
<keyword evidence="2" id="KW-1185">Reference proteome</keyword>